<dbReference type="InterPro" id="IPR015943">
    <property type="entry name" value="WD40/YVTN_repeat-like_dom_sf"/>
</dbReference>
<dbReference type="PROSITE" id="PS50294">
    <property type="entry name" value="WD_REPEATS_REGION"/>
    <property type="match status" value="1"/>
</dbReference>
<dbReference type="GO" id="GO:0005634">
    <property type="term" value="C:nucleus"/>
    <property type="evidence" value="ECO:0007669"/>
    <property type="project" value="TreeGrafter"/>
</dbReference>
<dbReference type="GO" id="GO:2000001">
    <property type="term" value="P:regulation of DNA damage checkpoint"/>
    <property type="evidence" value="ECO:0007669"/>
    <property type="project" value="TreeGrafter"/>
</dbReference>
<dbReference type="GO" id="GO:0003677">
    <property type="term" value="F:DNA binding"/>
    <property type="evidence" value="ECO:0007669"/>
    <property type="project" value="UniProtKB-KW"/>
</dbReference>
<name>A0A7J7LXP9_9MAGN</name>
<gene>
    <name evidence="7" type="ORF">GIB67_016760</name>
</gene>
<keyword evidence="5" id="KW-0238">DNA-binding</keyword>
<dbReference type="PANTHER" id="PTHR14773">
    <property type="entry name" value="WD REPEAT-CONTAINING PROTEIN 76"/>
    <property type="match status" value="1"/>
</dbReference>
<evidence type="ECO:0000256" key="6">
    <source>
        <dbReference type="PROSITE-ProRule" id="PRU00221"/>
    </source>
</evidence>
<comment type="caution">
    <text evidence="7">The sequence shown here is derived from an EMBL/GenBank/DDBJ whole genome shotgun (WGS) entry which is preliminary data.</text>
</comment>
<evidence type="ECO:0000313" key="8">
    <source>
        <dbReference type="Proteomes" id="UP000541444"/>
    </source>
</evidence>
<keyword evidence="8" id="KW-1185">Reference proteome</keyword>
<dbReference type="PROSITE" id="PS00678">
    <property type="entry name" value="WD_REPEATS_1"/>
    <property type="match status" value="1"/>
</dbReference>
<evidence type="ECO:0000256" key="3">
    <source>
        <dbReference type="ARBA" id="ARBA00022737"/>
    </source>
</evidence>
<feature type="repeat" description="WD" evidence="6">
    <location>
        <begin position="287"/>
        <end position="322"/>
    </location>
</feature>
<organism evidence="7 8">
    <name type="scientific">Kingdonia uniflora</name>
    <dbReference type="NCBI Taxonomy" id="39325"/>
    <lineage>
        <taxon>Eukaryota</taxon>
        <taxon>Viridiplantae</taxon>
        <taxon>Streptophyta</taxon>
        <taxon>Embryophyta</taxon>
        <taxon>Tracheophyta</taxon>
        <taxon>Spermatophyta</taxon>
        <taxon>Magnoliopsida</taxon>
        <taxon>Ranunculales</taxon>
        <taxon>Circaeasteraceae</taxon>
        <taxon>Kingdonia</taxon>
    </lineage>
</organism>
<keyword evidence="4" id="KW-0227">DNA damage</keyword>
<evidence type="ECO:0000256" key="2">
    <source>
        <dbReference type="ARBA" id="ARBA00022574"/>
    </source>
</evidence>
<evidence type="ECO:0000256" key="1">
    <source>
        <dbReference type="ARBA" id="ARBA00005434"/>
    </source>
</evidence>
<dbReference type="InterPro" id="IPR019775">
    <property type="entry name" value="WD40_repeat_CS"/>
</dbReference>
<dbReference type="PANTHER" id="PTHR14773:SF0">
    <property type="entry name" value="WD REPEAT-CONTAINING PROTEIN 76"/>
    <property type="match status" value="1"/>
</dbReference>
<accession>A0A7J7LXP9</accession>
<protein>
    <submittedName>
        <fullName evidence="7">Uncharacterized protein</fullName>
    </submittedName>
</protein>
<dbReference type="OrthoDB" id="766928at2759"/>
<dbReference type="EMBL" id="JACGCM010001910">
    <property type="protein sequence ID" value="KAF6147403.1"/>
    <property type="molecule type" value="Genomic_DNA"/>
</dbReference>
<dbReference type="InterPro" id="IPR050853">
    <property type="entry name" value="WD_repeat_DNA-damage-binding"/>
</dbReference>
<dbReference type="SMART" id="SM00320">
    <property type="entry name" value="WD40"/>
    <property type="match status" value="4"/>
</dbReference>
<reference evidence="7 8" key="1">
    <citation type="journal article" date="2020" name="IScience">
        <title>Genome Sequencing of the Endangered Kingdonia uniflora (Circaeasteraceae, Ranunculales) Reveals Potential Mechanisms of Evolutionary Specialization.</title>
        <authorList>
            <person name="Sun Y."/>
            <person name="Deng T."/>
            <person name="Zhang A."/>
            <person name="Moore M.J."/>
            <person name="Landis J.B."/>
            <person name="Lin N."/>
            <person name="Zhang H."/>
            <person name="Zhang X."/>
            <person name="Huang J."/>
            <person name="Zhang X."/>
            <person name="Sun H."/>
            <person name="Wang H."/>
        </authorList>
    </citation>
    <scope>NUCLEOTIDE SEQUENCE [LARGE SCALE GENOMIC DNA]</scope>
    <source>
        <strain evidence="7">TB1705</strain>
        <tissue evidence="7">Leaf</tissue>
    </source>
</reference>
<dbReference type="AlphaFoldDB" id="A0A7J7LXP9"/>
<keyword evidence="2 6" id="KW-0853">WD repeat</keyword>
<dbReference type="SUPFAM" id="SSF50978">
    <property type="entry name" value="WD40 repeat-like"/>
    <property type="match status" value="1"/>
</dbReference>
<dbReference type="Pfam" id="PF00400">
    <property type="entry name" value="WD40"/>
    <property type="match status" value="1"/>
</dbReference>
<dbReference type="Proteomes" id="UP000541444">
    <property type="component" value="Unassembled WGS sequence"/>
</dbReference>
<dbReference type="GO" id="GO:0006974">
    <property type="term" value="P:DNA damage response"/>
    <property type="evidence" value="ECO:0007669"/>
    <property type="project" value="UniProtKB-KW"/>
</dbReference>
<keyword evidence="3" id="KW-0677">Repeat</keyword>
<sequence>MAPQTLTEYERKRLENMKRNEAMIASLKLQSRADELSSAIKRPRIAKKIIRKKPKSKTPFVPRSSLRVQGIAPDPSTAKGLEVREVLITPKIQPKPSIKESGCQAIWDLYIGEPHECDFVDTIKGILESEEDLVKSECDSAFEPSRMMLEEENIARVVRGRMLEMKFMPCVDRTIVVAGSTYGDLGFWDIDSKEDHDGVYLYHPHAGHISGISFQPFDISKIFTCCKNGFIRLMDVEKEEFEVICSTEYSIFSLAQRPDNAKSLYFGEGNGLLTVWDERAGKSSNSWTLHDRRINTIDFNSGDTNLMATGSSDGTACIWDLRRVNVGKPIPLMMASRERVVQSAYFSPNGSCLLTTSVDSKVGLMHGVHSARELNLATSKTRRSCEQKSLENVKQNEQMIDILEFQVKAEELSAANKIPSENKVGLQRGADSLNLSEICDSDDAKSLKPPTSSRCTGASPMFCTLPSLTPCLYSTTS</sequence>
<dbReference type="InterPro" id="IPR036322">
    <property type="entry name" value="WD40_repeat_dom_sf"/>
</dbReference>
<dbReference type="PROSITE" id="PS50082">
    <property type="entry name" value="WD_REPEATS_2"/>
    <property type="match status" value="1"/>
</dbReference>
<dbReference type="InterPro" id="IPR001680">
    <property type="entry name" value="WD40_rpt"/>
</dbReference>
<evidence type="ECO:0000256" key="5">
    <source>
        <dbReference type="ARBA" id="ARBA00023125"/>
    </source>
</evidence>
<proteinExistence type="inferred from homology"/>
<evidence type="ECO:0000256" key="4">
    <source>
        <dbReference type="ARBA" id="ARBA00022763"/>
    </source>
</evidence>
<dbReference type="Gene3D" id="2.130.10.10">
    <property type="entry name" value="YVTN repeat-like/Quinoprotein amine dehydrogenase"/>
    <property type="match status" value="1"/>
</dbReference>
<comment type="similarity">
    <text evidence="1">Belongs to the WD repeat DDB2/WDR76 family.</text>
</comment>
<evidence type="ECO:0000313" key="7">
    <source>
        <dbReference type="EMBL" id="KAF6147403.1"/>
    </source>
</evidence>